<protein>
    <submittedName>
        <fullName evidence="1">Uncharacterized protein</fullName>
    </submittedName>
</protein>
<sequence>ELGKELYPGCKKFSKLSFLLHMYRTKCVFKWSNESFNSLLRLLKDALLEGEKLSSSFYETKKIVEGLGLMYEKIHDCPNNCM</sequence>
<evidence type="ECO:0000313" key="2">
    <source>
        <dbReference type="Proteomes" id="UP000187609"/>
    </source>
</evidence>
<comment type="caution">
    <text evidence="1">The sequence shown here is derived from an EMBL/GenBank/DDBJ whole genome shotgun (WGS) entry which is preliminary data.</text>
</comment>
<proteinExistence type="predicted"/>
<gene>
    <name evidence="1" type="ORF">A4A49_56206</name>
</gene>
<dbReference type="Proteomes" id="UP000187609">
    <property type="component" value="Unassembled WGS sequence"/>
</dbReference>
<dbReference type="Gramene" id="OIT26881">
    <property type="protein sequence ID" value="OIT26881"/>
    <property type="gene ID" value="A4A49_56206"/>
</dbReference>
<reference evidence="1" key="1">
    <citation type="submission" date="2016-11" db="EMBL/GenBank/DDBJ databases">
        <title>The genome of Nicotiana attenuata.</title>
        <authorList>
            <person name="Xu S."/>
            <person name="Brockmoeller T."/>
            <person name="Gaquerel E."/>
            <person name="Navarro A."/>
            <person name="Kuhl H."/>
            <person name="Gase K."/>
            <person name="Ling Z."/>
            <person name="Zhou W."/>
            <person name="Kreitzer C."/>
            <person name="Stanke M."/>
            <person name="Tang H."/>
            <person name="Lyons E."/>
            <person name="Pandey P."/>
            <person name="Pandey S.P."/>
            <person name="Timmermann B."/>
            <person name="Baldwin I.T."/>
        </authorList>
    </citation>
    <scope>NUCLEOTIDE SEQUENCE [LARGE SCALE GENOMIC DNA]</scope>
    <source>
        <strain evidence="1">UT</strain>
    </source>
</reference>
<dbReference type="PANTHER" id="PTHR10775">
    <property type="entry name" value="OS08G0208400 PROTEIN"/>
    <property type="match status" value="1"/>
</dbReference>
<feature type="non-terminal residue" evidence="1">
    <location>
        <position position="82"/>
    </location>
</feature>
<dbReference type="PANTHER" id="PTHR10775:SF185">
    <property type="entry name" value="OS08G0208400 PROTEIN"/>
    <property type="match status" value="1"/>
</dbReference>
<feature type="non-terminal residue" evidence="1">
    <location>
        <position position="1"/>
    </location>
</feature>
<evidence type="ECO:0000313" key="1">
    <source>
        <dbReference type="EMBL" id="OIT26881.1"/>
    </source>
</evidence>
<dbReference type="EMBL" id="MJEQ01002627">
    <property type="protein sequence ID" value="OIT26881.1"/>
    <property type="molecule type" value="Genomic_DNA"/>
</dbReference>
<dbReference type="AlphaFoldDB" id="A0A1J6L6Z4"/>
<accession>A0A1J6L6Z4</accession>
<keyword evidence="2" id="KW-1185">Reference proteome</keyword>
<organism evidence="1 2">
    <name type="scientific">Nicotiana attenuata</name>
    <name type="common">Coyote tobacco</name>
    <dbReference type="NCBI Taxonomy" id="49451"/>
    <lineage>
        <taxon>Eukaryota</taxon>
        <taxon>Viridiplantae</taxon>
        <taxon>Streptophyta</taxon>
        <taxon>Embryophyta</taxon>
        <taxon>Tracheophyta</taxon>
        <taxon>Spermatophyta</taxon>
        <taxon>Magnoliopsida</taxon>
        <taxon>eudicotyledons</taxon>
        <taxon>Gunneridae</taxon>
        <taxon>Pentapetalae</taxon>
        <taxon>asterids</taxon>
        <taxon>lamiids</taxon>
        <taxon>Solanales</taxon>
        <taxon>Solanaceae</taxon>
        <taxon>Nicotianoideae</taxon>
        <taxon>Nicotianeae</taxon>
        <taxon>Nicotiana</taxon>
    </lineage>
</organism>
<dbReference type="OMA" id="KTHTCPH"/>
<name>A0A1J6L6Z4_NICAT</name>